<dbReference type="Proteomes" id="UP000651852">
    <property type="component" value="Unassembled WGS sequence"/>
</dbReference>
<sequence>MGIPTFLSGNPFQRALHGKSSIFSQLQHIKNRWKILPKRLGSVARRFMQSFGTQRSMLAQLP</sequence>
<evidence type="ECO:0000313" key="1">
    <source>
        <dbReference type="EMBL" id="MBC3950636.1"/>
    </source>
</evidence>
<reference evidence="1 2" key="1">
    <citation type="submission" date="2020-08" db="EMBL/GenBank/DDBJ databases">
        <title>Putative novel bacterial strains isolated from necrotic wheat leaf tissues caused by Xanthomonas translucens.</title>
        <authorList>
            <person name="Tambong J.T."/>
        </authorList>
    </citation>
    <scope>NUCLEOTIDE SEQUENCE [LARGE SCALE GENOMIC DNA]</scope>
    <source>
        <strain evidence="1 2">DOAB 1069</strain>
    </source>
</reference>
<gene>
    <name evidence="1" type="ORF">H8S59_12780</name>
</gene>
<organism evidence="1 2">
    <name type="scientific">Pseudomonas folii</name>
    <dbReference type="NCBI Taxonomy" id="2762593"/>
    <lineage>
        <taxon>Bacteria</taxon>
        <taxon>Pseudomonadati</taxon>
        <taxon>Pseudomonadota</taxon>
        <taxon>Gammaproteobacteria</taxon>
        <taxon>Pseudomonadales</taxon>
        <taxon>Pseudomonadaceae</taxon>
        <taxon>Pseudomonas</taxon>
    </lineage>
</organism>
<protein>
    <submittedName>
        <fullName evidence="1">Uncharacterized protein</fullName>
    </submittedName>
</protein>
<dbReference type="EMBL" id="JACONW010000051">
    <property type="protein sequence ID" value="MBC3950636.1"/>
    <property type="molecule type" value="Genomic_DNA"/>
</dbReference>
<comment type="caution">
    <text evidence="1">The sequence shown here is derived from an EMBL/GenBank/DDBJ whole genome shotgun (WGS) entry which is preliminary data.</text>
</comment>
<evidence type="ECO:0000313" key="2">
    <source>
        <dbReference type="Proteomes" id="UP000651852"/>
    </source>
</evidence>
<name>A0ABR7B0C3_9PSED</name>
<accession>A0ABR7B0C3</accession>
<proteinExistence type="predicted"/>
<dbReference type="RefSeq" id="WP_187521637.1">
    <property type="nucleotide sequence ID" value="NZ_JACONW010000051.1"/>
</dbReference>
<keyword evidence="2" id="KW-1185">Reference proteome</keyword>